<dbReference type="GO" id="GO:0022626">
    <property type="term" value="C:cytosolic ribosome"/>
    <property type="evidence" value="ECO:0007669"/>
    <property type="project" value="EnsemblFungi"/>
</dbReference>
<dbReference type="InterPro" id="IPR056809">
    <property type="entry name" value="HEAT_GCN1_fung"/>
</dbReference>
<dbReference type="Pfam" id="PF24984">
    <property type="entry name" value="HEAT_EF3_GNC1"/>
    <property type="match status" value="1"/>
</dbReference>
<dbReference type="SMART" id="SM01349">
    <property type="entry name" value="TOG"/>
    <property type="match status" value="2"/>
</dbReference>
<dbReference type="GO" id="GO:0006448">
    <property type="term" value="P:regulation of translational elongation"/>
    <property type="evidence" value="ECO:0007669"/>
    <property type="project" value="EnsemblFungi"/>
</dbReference>
<protein>
    <recommendedName>
        <fullName evidence="3">eIF-2-alpha kinase activator GCN1</fullName>
    </recommendedName>
</protein>
<dbReference type="GO" id="GO:0170011">
    <property type="term" value="F:stalled ribosome sensor activity"/>
    <property type="evidence" value="ECO:0007669"/>
    <property type="project" value="EnsemblFungi"/>
</dbReference>
<gene>
    <name evidence="7" type="ORF">HYPBUDRAFT_111819</name>
</gene>
<dbReference type="GO" id="GO:0019901">
    <property type="term" value="F:protein kinase binding"/>
    <property type="evidence" value="ECO:0007669"/>
    <property type="project" value="EnsemblFungi"/>
</dbReference>
<dbReference type="STRING" id="984485.A0A1E4RFL8"/>
<dbReference type="GO" id="GO:1904689">
    <property type="term" value="P:negative regulation of cytoplasmic translational initiation"/>
    <property type="evidence" value="ECO:0007669"/>
    <property type="project" value="EnsemblFungi"/>
</dbReference>
<dbReference type="Pfam" id="PF12074">
    <property type="entry name" value="Gcn1_N"/>
    <property type="match status" value="1"/>
</dbReference>
<evidence type="ECO:0000256" key="1">
    <source>
        <dbReference type="ARBA" id="ARBA00007366"/>
    </source>
</evidence>
<proteinExistence type="inferred from homology"/>
<keyword evidence="5" id="KW-0175">Coiled coil</keyword>
<name>A0A1E4RFL8_9ASCO</name>
<dbReference type="Pfam" id="PF24993">
    <property type="entry name" value="GNC1_N"/>
    <property type="match status" value="1"/>
</dbReference>
<evidence type="ECO:0000313" key="8">
    <source>
        <dbReference type="Proteomes" id="UP000095085"/>
    </source>
</evidence>
<dbReference type="GO" id="GO:0043008">
    <property type="term" value="F:ATP-dependent protein binding"/>
    <property type="evidence" value="ECO:0007669"/>
    <property type="project" value="EnsemblFungi"/>
</dbReference>
<sequence>MSDVNEDTRLSWDYIKDNYQQFIYSSLTKRRINFLNNLSNLLIANQIINDDDKILGVIAKTLLNTYNYYSDHDSRLAVLQVLESYVKFDSNYLKIFIKYLNTLCLNNQFSLAITDYLTLLSWINKLNNVSFQLNLVNDEILTQLILTQSLLLNSTITTSSNFKFSKHIRRVYDSTIASTKASISIALSSSSDDLIDTYISTLLNSTPHKSNLSIILNFAGVLSSSILDLQPIHPSFYNHLFENLNDSKLKILDYYTGHVLTAKVPPIPQSLDIFHQYFIHNFIVQDDFAIKLLPALEKSILRSSDYTFGSNLVISLFENLNQSKVNLSDILIGSKLLNHIFSGIKSSKPLVRLNASKTLIKIIDSLIVSMSSENFNKLIDEILKNYKATSNSDIKFDLINLLKFLPKNLDVSLKICKDLNPIVSKDQNETSLTGLVNSFITHFLNIINNEAWNDTDVSSFENQIKTGLADKKTQLRKIWFLELGNQLFDFNSQISSRFGNFLSSIHPVMLKSLDEAQASPLPTITNKSIVCSYVTIALSPIFANVLEIDSKKVFVDSLIDSGDKFSILVSPKVITKLNEFESSWCTKSLVTSLNYIESLSSDDQLAYGLSWLYFNISTNIPYDQRLLSLKLIKRGFTQNPKILSNAIINATNKVLSDLDANSIDQDLFKYNLKLLSPIFSVITTKTNDQFEEIIEQNLSRLLVPSNHSQIPIKLEWIGLTQRSNVDVGKLVESNYDSFIDEIYHNLNSSNTNGDVYKASLRSMSIISFIRPDLVGPKLSSLLSQDLKLDALNNLDSTSVQIWRANQNELVVDVLAENANGKKKQEDKNAKDYETRKWEESLKKELDAKKKSIPKKLTKQEQTLVNEQLAKEQEIRSNVQSSINHYYRAWLIIEDLAQSATQVDNGVKFWFPVAILHTLSLLNLDITNEIFGSLPVNIYLKLSNLVSDRIGLLKPFVGSATIRLNNFKGLSENYLDEPILDLISRILFRIKILSDQRPLDSISLSYLLPLVVKVLDNGKKVAIKNSTKQAVTSEFVQEDPEEEQLMLAIEIISAHAEIFEDDSIPRTKILEVLIDLMNLPAKAKLAKECFLSLCQHIAVNINEQDLKLLLDNVVVSNVFIKTAILEGIDSEFDLSNDLSYSNEIWIAAHDPDTNCADLAITIWEDNSFKVADDALEQLLSFAGNNDAGLRLSIAKALISAARSLSSSNPDIYTSFLNKLIDLYHQKENPPAPKLDQFGLAIRTKVDQKDPWEERSTVALCLKLLSPHLTEGANIQTVFDFLVTEKALGDKEDLVRQELQDAGVEIIKDHGLEFMETLIPIFETCLGEKDDGTKKQDKIRECVIILYGALGRHLDAADERLKLIVERLLKTLNTPSEDVQFAISECIAPLVKSFSDRLEQHFDELFEKLFNGKTLAIRRGGAYGIAGLVKGAGIKSLSTYDVIRTLTDAADDKKNPGRREGVSFAFECLSLSLGKFFEPYVIEVLPIILKSLGDTVPEVREATDFAARQIMKNTTSFGVKKLIPLAISNLDEIQWRSKKGSVELLGSMAYLDPAQLSASLSTIVPEIVGVLNDTHKEVRKAADQALKRFGDVIRNPEIQAIVPALINAIGDPTKYTDEALDKLIKTQFVHYIDGPSLALIIHVIHRGMRDRSAATKRKACQIVGNMAILVDAKDLRPYLSQLVQELEVAMVDPVPATRSTAARALGSLVEKLGEDQFPDLIPRLLDTLQDENKSGDRLGSAQALSEVISGLGISKLDELLPVILTNATNSRTYIRAGFMPLLLFLPVCFGTQFSPYLSKIIPPILAGLADVDEEIRDTSLRAGRLIVKNYAKKAVDLLLPELEAGLSDSNYRIRLSSVELTGDLLFQVTGISGKNELVEEQAEYSGEVNKSLLEVLGQERRDRVLAALFVCRSDVTGIVRSAAVDIWKALVANTPRTVKEILPTLTTIIVRRLASPDEVHRTIAASTLGEMVRRVGANALAQLLPTLEESLVTGDSDTKQGICIALTELIKSASNDAMNEYSHVFIRIVRDALIDSSPRVREAAAQGFEALQEILGKVVIDEILPHLLNLLESSSRETSENALSALQDIMATKSEVIFPILIPTLLTPPIDAFKAKALSSLASVAGSALYRRLSTIINTLVLAVIEARNESEEYQQQIKDSFDQILLAIDDNAGVNPLMQQLLSLVKHEDSAKRAIVYERLGNFFSNTTLDYSIYTQDMIGQFILSLGDKSPRVVQGTFDALTALVKNQSKESLERLVKPARQALILTGVKGEELAGFKLPKGPNCILPIFLHGLMYGNNEQREASALSIADIIDKTPSANLRPFATTITGPLIRVIGEKVSSDIKAAILIALTNLLLKIPQFLRPFVPQLQRTFVRSLSDANNETLREKAVIALGVLIEFQPRVDSLVTELVTGAKNTDDSGVKMTMLKGMLEVVSKAGNNMNETSKNSIMTLVEEEITKVSDEKTAVSYARLIGSLLKILSSDEAKNILNDKVLINANSGDIQKLKFSILSINSFLKDSPQHIFQTDLLQGIIDFIISGSNSRFDYISDNATIAIGKLFLQLEKKPEYTIDEELRIELIKQLSITMIKPESNSSDTRRLSLVVIRTLARYQYEKLIKPNWTLIVPSVFTCLRDAVIPIRLAAEKAYLAIFNLIEDTELKDFNQYFSDNTNISTVIGGAIQPRSIGDYTKRVANRLASVERERIEAGGDDETLFSDRIEDEQEVWAVGGVDLNNH</sequence>
<dbReference type="InterPro" id="IPR016024">
    <property type="entry name" value="ARM-type_fold"/>
</dbReference>
<dbReference type="GeneID" id="30993406"/>
<evidence type="ECO:0000256" key="2">
    <source>
        <dbReference type="ARBA" id="ARBA00022737"/>
    </source>
</evidence>
<feature type="repeat" description="HEAT" evidence="4">
    <location>
        <begin position="1718"/>
        <end position="1757"/>
    </location>
</feature>
<reference evidence="8" key="1">
    <citation type="submission" date="2016-05" db="EMBL/GenBank/DDBJ databases">
        <title>Comparative genomics of biotechnologically important yeasts.</title>
        <authorList>
            <consortium name="DOE Joint Genome Institute"/>
            <person name="Riley R."/>
            <person name="Haridas S."/>
            <person name="Wolfe K.H."/>
            <person name="Lopes M.R."/>
            <person name="Hittinger C.T."/>
            <person name="Goker M."/>
            <person name="Salamov A."/>
            <person name="Wisecaver J."/>
            <person name="Long T.M."/>
            <person name="Aerts A.L."/>
            <person name="Barry K."/>
            <person name="Choi C."/>
            <person name="Clum A."/>
            <person name="Coughlan A.Y."/>
            <person name="Deshpande S."/>
            <person name="Douglass A.P."/>
            <person name="Hanson S.J."/>
            <person name="Klenk H.-P."/>
            <person name="Labutti K."/>
            <person name="Lapidus A."/>
            <person name="Lindquist E."/>
            <person name="Lipzen A."/>
            <person name="Meier-Kolthoff J.P."/>
            <person name="Ohm R.A."/>
            <person name="Otillar R.P."/>
            <person name="Pangilinan J."/>
            <person name="Peng Y."/>
            <person name="Rokas A."/>
            <person name="Rosa C.A."/>
            <person name="Scheuner C."/>
            <person name="Sibirny A.A."/>
            <person name="Slot J.C."/>
            <person name="Stielow J.B."/>
            <person name="Sun H."/>
            <person name="Kurtzman C.P."/>
            <person name="Blackwell M."/>
            <person name="Grigoriev I.V."/>
            <person name="Jeffries T.W."/>
        </authorList>
    </citation>
    <scope>NUCLEOTIDE SEQUENCE [LARGE SCALE GENOMIC DNA]</scope>
    <source>
        <strain evidence="8">NRRL Y-1933</strain>
    </source>
</reference>
<dbReference type="GO" id="GO:0071264">
    <property type="term" value="P:positive regulation of translational initiation in response to starvation"/>
    <property type="evidence" value="ECO:0007669"/>
    <property type="project" value="EnsemblFungi"/>
</dbReference>
<dbReference type="Pfam" id="PF23271">
    <property type="entry name" value="HEAT_GCN1"/>
    <property type="match status" value="1"/>
</dbReference>
<dbReference type="GO" id="GO:0072344">
    <property type="term" value="P:rescue of stalled ribosome"/>
    <property type="evidence" value="ECO:0007669"/>
    <property type="project" value="EnsemblFungi"/>
</dbReference>
<dbReference type="GO" id="GO:0043022">
    <property type="term" value="F:ribosome binding"/>
    <property type="evidence" value="ECO:0007669"/>
    <property type="project" value="EnsemblFungi"/>
</dbReference>
<comment type="similarity">
    <text evidence="1">Belongs to the GCN1 family.</text>
</comment>
<dbReference type="InterPro" id="IPR034085">
    <property type="entry name" value="TOG"/>
</dbReference>
<accession>A0A1E4RFL8</accession>
<feature type="repeat" description="HEAT" evidence="4">
    <location>
        <begin position="1561"/>
        <end position="1598"/>
    </location>
</feature>
<feature type="repeat" description="HEAT" evidence="4">
    <location>
        <begin position="2023"/>
        <end position="2060"/>
    </location>
</feature>
<dbReference type="InterPro" id="IPR022716">
    <property type="entry name" value="Gcn1_N"/>
</dbReference>
<dbReference type="InterPro" id="IPR011989">
    <property type="entry name" value="ARM-like"/>
</dbReference>
<dbReference type="RefSeq" id="XP_020075129.1">
    <property type="nucleotide sequence ID" value="XM_020218856.1"/>
</dbReference>
<dbReference type="GO" id="GO:1990611">
    <property type="term" value="P:regulation of cytoplasmic translational initiation in response to stress"/>
    <property type="evidence" value="ECO:0007669"/>
    <property type="project" value="EnsemblFungi"/>
</dbReference>
<feature type="repeat" description="HEAT" evidence="4">
    <location>
        <begin position="1680"/>
        <end position="1718"/>
    </location>
</feature>
<dbReference type="Pfam" id="PF25801">
    <property type="entry name" value="HEAT_GCN1_C_2"/>
    <property type="match status" value="1"/>
</dbReference>
<dbReference type="Pfam" id="PF24916">
    <property type="entry name" value="HEAT_GCN1_fung"/>
    <property type="match status" value="1"/>
</dbReference>
<dbReference type="GO" id="GO:0034198">
    <property type="term" value="P:cellular response to amino acid starvation"/>
    <property type="evidence" value="ECO:0007669"/>
    <property type="project" value="EnsemblFungi"/>
</dbReference>
<dbReference type="PROSITE" id="PS50077">
    <property type="entry name" value="HEAT_REPEAT"/>
    <property type="match status" value="4"/>
</dbReference>
<dbReference type="GO" id="GO:0031369">
    <property type="term" value="F:translation initiation factor binding"/>
    <property type="evidence" value="ECO:0007669"/>
    <property type="project" value="EnsemblFungi"/>
</dbReference>
<dbReference type="SUPFAM" id="SSF48371">
    <property type="entry name" value="ARM repeat"/>
    <property type="match status" value="4"/>
</dbReference>
<keyword evidence="2" id="KW-0677">Repeat</keyword>
<evidence type="ECO:0000256" key="3">
    <source>
        <dbReference type="ARBA" id="ARBA00072275"/>
    </source>
</evidence>
<dbReference type="EMBL" id="KV454543">
    <property type="protein sequence ID" value="ODV66062.1"/>
    <property type="molecule type" value="Genomic_DNA"/>
</dbReference>
<dbReference type="GO" id="GO:0031571">
    <property type="term" value="P:mitotic G1 DNA damage checkpoint signaling"/>
    <property type="evidence" value="ECO:0007669"/>
    <property type="project" value="EnsemblFungi"/>
</dbReference>
<dbReference type="GO" id="GO:0043539">
    <property type="term" value="F:protein serine/threonine kinase activator activity"/>
    <property type="evidence" value="ECO:0007669"/>
    <property type="project" value="EnsemblFungi"/>
</dbReference>
<dbReference type="InterPro" id="IPR057546">
    <property type="entry name" value="HEAT_GCN1"/>
</dbReference>
<dbReference type="FunFam" id="1.25.10.10:FF:000090">
    <property type="entry name" value="eIF-2-alpha kinase activator GCN1"/>
    <property type="match status" value="1"/>
</dbReference>
<evidence type="ECO:0000256" key="4">
    <source>
        <dbReference type="PROSITE-ProRule" id="PRU00103"/>
    </source>
</evidence>
<dbReference type="InterPro" id="IPR056810">
    <property type="entry name" value="GNC1-like_N"/>
</dbReference>
<dbReference type="GO" id="GO:0140469">
    <property type="term" value="P:GCN2-mediated signaling"/>
    <property type="evidence" value="ECO:0007669"/>
    <property type="project" value="EnsemblFungi"/>
</dbReference>
<evidence type="ECO:0000256" key="5">
    <source>
        <dbReference type="SAM" id="Coils"/>
    </source>
</evidence>
<evidence type="ECO:0000259" key="6">
    <source>
        <dbReference type="SMART" id="SM01349"/>
    </source>
</evidence>
<dbReference type="PANTHER" id="PTHR23346">
    <property type="entry name" value="TRANSLATIONAL ACTIVATOR GCN1-RELATED"/>
    <property type="match status" value="1"/>
</dbReference>
<feature type="domain" description="TOG" evidence="6">
    <location>
        <begin position="1378"/>
        <end position="1620"/>
    </location>
</feature>
<keyword evidence="8" id="KW-1185">Reference proteome</keyword>
<feature type="coiled-coil region" evidence="5">
    <location>
        <begin position="2135"/>
        <end position="2162"/>
    </location>
</feature>
<dbReference type="PANTHER" id="PTHR23346:SF7">
    <property type="entry name" value="STALLED RIBOSOME SENSOR GCN1"/>
    <property type="match status" value="1"/>
</dbReference>
<dbReference type="Gene3D" id="1.25.10.10">
    <property type="entry name" value="Leucine-rich Repeat Variant"/>
    <property type="match status" value="4"/>
</dbReference>
<dbReference type="Proteomes" id="UP000095085">
    <property type="component" value="Unassembled WGS sequence"/>
</dbReference>
<dbReference type="InterPro" id="IPR021133">
    <property type="entry name" value="HEAT_type_2"/>
</dbReference>
<feature type="domain" description="TOG" evidence="6">
    <location>
        <begin position="1705"/>
        <end position="1964"/>
    </location>
</feature>
<organism evidence="7 8">
    <name type="scientific">Hyphopichia burtonii NRRL Y-1933</name>
    <dbReference type="NCBI Taxonomy" id="984485"/>
    <lineage>
        <taxon>Eukaryota</taxon>
        <taxon>Fungi</taxon>
        <taxon>Dikarya</taxon>
        <taxon>Ascomycota</taxon>
        <taxon>Saccharomycotina</taxon>
        <taxon>Pichiomycetes</taxon>
        <taxon>Debaryomycetaceae</taxon>
        <taxon>Hyphopichia</taxon>
    </lineage>
</organism>
<evidence type="ECO:0000313" key="7">
    <source>
        <dbReference type="EMBL" id="ODV66062.1"/>
    </source>
</evidence>
<dbReference type="Pfam" id="PF24987">
    <property type="entry name" value="HEAT_EF3_N"/>
    <property type="match status" value="1"/>
</dbReference>
<dbReference type="OrthoDB" id="5148094at2759"/>